<evidence type="ECO:0000313" key="2">
    <source>
        <dbReference type="EMBL" id="XCF18379.1"/>
    </source>
</evidence>
<name>A0AAU8CHG1_9EURY</name>
<feature type="compositionally biased region" description="Polar residues" evidence="1">
    <location>
        <begin position="976"/>
        <end position="986"/>
    </location>
</feature>
<dbReference type="AlphaFoldDB" id="A0AAU8CHG1"/>
<feature type="region of interest" description="Disordered" evidence="1">
    <location>
        <begin position="640"/>
        <end position="661"/>
    </location>
</feature>
<dbReference type="Gene3D" id="1.10.10.10">
    <property type="entry name" value="Winged helix-like DNA-binding domain superfamily/Winged helix DNA-binding domain"/>
    <property type="match status" value="1"/>
</dbReference>
<accession>A0AAU8CHG1</accession>
<feature type="compositionally biased region" description="Basic and acidic residues" evidence="1">
    <location>
        <begin position="352"/>
        <end position="362"/>
    </location>
</feature>
<protein>
    <submittedName>
        <fullName evidence="2">Helix-turn-helix domain-containing protein</fullName>
    </submittedName>
</protein>
<evidence type="ECO:0000256" key="1">
    <source>
        <dbReference type="SAM" id="MobiDB-lite"/>
    </source>
</evidence>
<organism evidence="2">
    <name type="scientific">Halobacterium sp. NMX12-1</name>
    <dbReference type="NCBI Taxonomy" id="3166650"/>
    <lineage>
        <taxon>Archaea</taxon>
        <taxon>Methanobacteriati</taxon>
        <taxon>Methanobacteriota</taxon>
        <taxon>Stenosarchaea group</taxon>
        <taxon>Halobacteria</taxon>
        <taxon>Halobacteriales</taxon>
        <taxon>Halobacteriaceae</taxon>
        <taxon>Halobacterium</taxon>
    </lineage>
</organism>
<geneLocation type="plasmid" evidence="2">
    <name>pNMX12-1_21</name>
</geneLocation>
<sequence>MSKDAGLTWSQQAPLSADVHVEEPPLSRRQLWHRITRPEAFWSCLDEALGSLLTGKTEWQAKETLRETVGDVLEGSYYQTAFQYVNVAEMAAMFDEDETPATDPAEAQLAFRKLTRNLDGVFRRTSLQDISAGPLALLEAADVVPTIVLEIDASWLDEATSTELRRWVSFLTQLSSACRVRVVVSPIAARRLRHDYADLLPAASVRELAQTTSPRGPPAADAGVLQEDRDRADDALDELAHDGPHMAMLRALASMSEQMATYDRLARHPLLDDAQRETWRSRAARLRELGLVESERWAGDVYQRLTTAGLLVVEEDAEERGMDAPTPGGSWEGEHTQQTTDPQSAATGDAAGAREERVRSGDGGEDGALPGRSQPPKSSSEGRVPIRGQDGPPTAEGRDVAAEGCEVAGSGRETGRPGRDDWMRPDRHAALQAAANGADIAVCNRPVDDVNGRRTRYNPDRKELSVSVDYSDDVAVLAVRLCAALTDPPAWNSVLSQERLDGAGGDLAGLVTSNPYILRKGRCLGWLKNEDANGHDLRERLHEERRTLLAMLDDLRSEDGEFHSDVASEVLRRAHGLLGTLAQIYDLLGVDIVREIRIRDYRRDVHDRRHVLLKFLSAAIPKSARYGHYSAHRVLYEDREKKRSNDNTLGQPDTRGDATGEHIGSWVISGPGVDALLEDLEGCAGRIYELQEDGENFAPFEVPVVVEDGWRREAIATAVNRVGASKSLQGTRATVSTLAALLGNVHDVAAAIWGLGAEDNRRDLDLAELRPALGRLPADRLLPDVGGNTVSRVVAVLMAADEPLSASTLAERADVSTQSLRDNRDLLEAFGLVDVTEQGAGRASLWRFRLPFRSERFDEVPGRSSDEYPDEGSALRPAALLQERDPQVSEAVLAVLEGPLVTLGVDVYGTEEWQALVGDYRLDAPAAEALANRWPWIRAWMDVAAALLGWETSVFTDDWLEDTSLEDSFGAAPVPDQSTLSAAVGD</sequence>
<keyword evidence="2" id="KW-0614">Plasmid</keyword>
<reference evidence="2" key="1">
    <citation type="submission" date="2024-06" db="EMBL/GenBank/DDBJ databases">
        <title>Genome Sequence of an extremely halophilic archaeon isolated from Permian era halite, Salado Formation, Carlsbad, New Mexico: Halobacterium sp. strain NMX12-1.</title>
        <authorList>
            <person name="Sotoa L."/>
            <person name="DasSarma P."/>
            <person name="Anton B.P."/>
            <person name="Vincze T."/>
            <person name="Verma I."/>
            <person name="Eralp B."/>
            <person name="Powers D.W."/>
            <person name="Dozier B.L."/>
            <person name="Roberts R.J."/>
            <person name="DasSarma S."/>
        </authorList>
    </citation>
    <scope>NUCLEOTIDE SEQUENCE</scope>
    <source>
        <strain evidence="2">NMX12-1</strain>
        <plasmid evidence="2">pNMX12-1_21</plasmid>
    </source>
</reference>
<feature type="compositionally biased region" description="Polar residues" evidence="1">
    <location>
        <begin position="336"/>
        <end position="346"/>
    </location>
</feature>
<dbReference type="GeneID" id="91110965"/>
<dbReference type="KEGG" id="hanx:ABSL23_17405"/>
<dbReference type="InterPro" id="IPR036388">
    <property type="entry name" value="WH-like_DNA-bd_sf"/>
</dbReference>
<feature type="region of interest" description="Disordered" evidence="1">
    <location>
        <begin position="967"/>
        <end position="986"/>
    </location>
</feature>
<dbReference type="RefSeq" id="WP_353635649.1">
    <property type="nucleotide sequence ID" value="NZ_CP159207.1"/>
</dbReference>
<feature type="region of interest" description="Disordered" evidence="1">
    <location>
        <begin position="317"/>
        <end position="421"/>
    </location>
</feature>
<gene>
    <name evidence="2" type="ORF">ABSL23_17405</name>
</gene>
<proteinExistence type="predicted"/>
<dbReference type="EMBL" id="CP159207">
    <property type="protein sequence ID" value="XCF18379.1"/>
    <property type="molecule type" value="Genomic_DNA"/>
</dbReference>